<reference evidence="2" key="1">
    <citation type="submission" date="2023-07" db="EMBL/GenBank/DDBJ databases">
        <authorList>
            <consortium name="AG Swart"/>
            <person name="Singh M."/>
            <person name="Singh A."/>
            <person name="Seah K."/>
            <person name="Emmerich C."/>
        </authorList>
    </citation>
    <scope>NUCLEOTIDE SEQUENCE</scope>
    <source>
        <strain evidence="2">DP1</strain>
    </source>
</reference>
<proteinExistence type="predicted"/>
<dbReference type="AlphaFoldDB" id="A0AAD1XJT1"/>
<evidence type="ECO:0000313" key="2">
    <source>
        <dbReference type="EMBL" id="CAI2374009.1"/>
    </source>
</evidence>
<feature type="transmembrane region" description="Helical" evidence="1">
    <location>
        <begin position="61"/>
        <end position="79"/>
    </location>
</feature>
<feature type="transmembrane region" description="Helical" evidence="1">
    <location>
        <begin position="20"/>
        <end position="41"/>
    </location>
</feature>
<evidence type="ECO:0000313" key="3">
    <source>
        <dbReference type="Proteomes" id="UP001295684"/>
    </source>
</evidence>
<accession>A0AAD1XJT1</accession>
<dbReference type="Proteomes" id="UP001295684">
    <property type="component" value="Unassembled WGS sequence"/>
</dbReference>
<keyword evidence="1" id="KW-1133">Transmembrane helix</keyword>
<evidence type="ECO:0000256" key="1">
    <source>
        <dbReference type="SAM" id="Phobius"/>
    </source>
</evidence>
<dbReference type="EMBL" id="CAMPGE010015382">
    <property type="protein sequence ID" value="CAI2374009.1"/>
    <property type="molecule type" value="Genomic_DNA"/>
</dbReference>
<gene>
    <name evidence="2" type="ORF">ECRASSUSDP1_LOCUS15358</name>
</gene>
<keyword evidence="1" id="KW-0472">Membrane</keyword>
<organism evidence="2 3">
    <name type="scientific">Euplotes crassus</name>
    <dbReference type="NCBI Taxonomy" id="5936"/>
    <lineage>
        <taxon>Eukaryota</taxon>
        <taxon>Sar</taxon>
        <taxon>Alveolata</taxon>
        <taxon>Ciliophora</taxon>
        <taxon>Intramacronucleata</taxon>
        <taxon>Spirotrichea</taxon>
        <taxon>Hypotrichia</taxon>
        <taxon>Euplotida</taxon>
        <taxon>Euplotidae</taxon>
        <taxon>Moneuplotes</taxon>
    </lineage>
</organism>
<keyword evidence="1" id="KW-0812">Transmembrane</keyword>
<protein>
    <submittedName>
        <fullName evidence="2">Uncharacterized protein</fullName>
    </submittedName>
</protein>
<name>A0AAD1XJT1_EUPCR</name>
<keyword evidence="3" id="KW-1185">Reference proteome</keyword>
<comment type="caution">
    <text evidence="2">The sequence shown here is derived from an EMBL/GenBank/DDBJ whole genome shotgun (WGS) entry which is preliminary data.</text>
</comment>
<sequence length="115" mass="13225">MSSFNDALGFLSLMPKIPRLVLLLLLNWLNFGFIIFIQGTFSNFSSLREEGCSELSLMQELFLFFLLLSEFPLMLERIFSDPLTCHDHTSSLRNSSEIFSSSCDLCKASIFNYIY</sequence>